<dbReference type="EMBL" id="JANJYJ010000003">
    <property type="protein sequence ID" value="KAK3223477.1"/>
    <property type="molecule type" value="Genomic_DNA"/>
</dbReference>
<accession>A0AAE0ED43</accession>
<name>A0AAE0ED43_9ROSI</name>
<dbReference type="PANTHER" id="PTHR36734">
    <property type="entry name" value="YCF37-LIKE PROTEIN"/>
    <property type="match status" value="1"/>
</dbReference>
<dbReference type="AlphaFoldDB" id="A0AAE0ED43"/>
<proteinExistence type="predicted"/>
<keyword evidence="4" id="KW-1185">Reference proteome</keyword>
<evidence type="ECO:0000313" key="4">
    <source>
        <dbReference type="Proteomes" id="UP001281410"/>
    </source>
</evidence>
<keyword evidence="2" id="KW-0472">Membrane</keyword>
<keyword evidence="2" id="KW-1133">Transmembrane helix</keyword>
<gene>
    <name evidence="3" type="ORF">Dsin_010502</name>
</gene>
<feature type="coiled-coil region" evidence="1">
    <location>
        <begin position="76"/>
        <end position="110"/>
    </location>
</feature>
<dbReference type="Proteomes" id="UP001281410">
    <property type="component" value="Unassembled WGS sequence"/>
</dbReference>
<evidence type="ECO:0000256" key="2">
    <source>
        <dbReference type="SAM" id="Phobius"/>
    </source>
</evidence>
<reference evidence="3" key="1">
    <citation type="journal article" date="2023" name="Plant J.">
        <title>Genome sequences and population genomics provide insights into the demographic history, inbreeding, and mutation load of two 'living fossil' tree species of Dipteronia.</title>
        <authorList>
            <person name="Feng Y."/>
            <person name="Comes H.P."/>
            <person name="Chen J."/>
            <person name="Zhu S."/>
            <person name="Lu R."/>
            <person name="Zhang X."/>
            <person name="Li P."/>
            <person name="Qiu J."/>
            <person name="Olsen K.M."/>
            <person name="Qiu Y."/>
        </authorList>
    </citation>
    <scope>NUCLEOTIDE SEQUENCE</scope>
    <source>
        <strain evidence="3">NBL</strain>
    </source>
</reference>
<protein>
    <submittedName>
        <fullName evidence="3">Uncharacterized protein</fullName>
    </submittedName>
</protein>
<evidence type="ECO:0000313" key="3">
    <source>
        <dbReference type="EMBL" id="KAK3223477.1"/>
    </source>
</evidence>
<organism evidence="3 4">
    <name type="scientific">Dipteronia sinensis</name>
    <dbReference type="NCBI Taxonomy" id="43782"/>
    <lineage>
        <taxon>Eukaryota</taxon>
        <taxon>Viridiplantae</taxon>
        <taxon>Streptophyta</taxon>
        <taxon>Embryophyta</taxon>
        <taxon>Tracheophyta</taxon>
        <taxon>Spermatophyta</taxon>
        <taxon>Magnoliopsida</taxon>
        <taxon>eudicotyledons</taxon>
        <taxon>Gunneridae</taxon>
        <taxon>Pentapetalae</taxon>
        <taxon>rosids</taxon>
        <taxon>malvids</taxon>
        <taxon>Sapindales</taxon>
        <taxon>Sapindaceae</taxon>
        <taxon>Hippocastanoideae</taxon>
        <taxon>Acereae</taxon>
        <taxon>Dipteronia</taxon>
    </lineage>
</organism>
<dbReference type="GO" id="GO:0009534">
    <property type="term" value="C:chloroplast thylakoid"/>
    <property type="evidence" value="ECO:0007669"/>
    <property type="project" value="TreeGrafter"/>
</dbReference>
<keyword evidence="2" id="KW-0812">Transmembrane</keyword>
<comment type="caution">
    <text evidence="3">The sequence shown here is derived from an EMBL/GenBank/DDBJ whole genome shotgun (WGS) entry which is preliminary data.</text>
</comment>
<evidence type="ECO:0000256" key="1">
    <source>
        <dbReference type="SAM" id="Coils"/>
    </source>
</evidence>
<dbReference type="PANTHER" id="PTHR36734:SF1">
    <property type="entry name" value="OS02G0815300 PROTEIN"/>
    <property type="match status" value="1"/>
</dbReference>
<feature type="transmembrane region" description="Helical" evidence="2">
    <location>
        <begin position="43"/>
        <end position="71"/>
    </location>
</feature>
<keyword evidence="1" id="KW-0175">Coiled coil</keyword>
<sequence length="150" mass="15611">MAASTVSSISLQTLSPPRASTVSHKAAQSPKPALAIQTNRRKLLFVSMTAMPVLTAMESACFAADIGLFGLRKKVRQAEKLAVKEAAKLVKEAEREIKTAEKKIETAEIEIETGVVGFGGLAQAGVVAGAEVVGLLVATSVVNGILAPQK</sequence>